<accession>A0A7Z0J665</accession>
<dbReference type="RefSeq" id="WP_179578356.1">
    <property type="nucleotide sequence ID" value="NZ_JACCFM010000001.1"/>
</dbReference>
<organism evidence="1 2">
    <name type="scientific">Glaciibacter psychrotolerans</name>
    <dbReference type="NCBI Taxonomy" id="670054"/>
    <lineage>
        <taxon>Bacteria</taxon>
        <taxon>Bacillati</taxon>
        <taxon>Actinomycetota</taxon>
        <taxon>Actinomycetes</taxon>
        <taxon>Micrococcales</taxon>
        <taxon>Microbacteriaceae</taxon>
        <taxon>Glaciibacter</taxon>
    </lineage>
</organism>
<evidence type="ECO:0000313" key="1">
    <source>
        <dbReference type="EMBL" id="NYJ19624.1"/>
    </source>
</evidence>
<keyword evidence="2" id="KW-1185">Reference proteome</keyword>
<reference evidence="1 2" key="1">
    <citation type="submission" date="2020-07" db="EMBL/GenBank/DDBJ databases">
        <title>Sequencing the genomes of 1000 actinobacteria strains.</title>
        <authorList>
            <person name="Klenk H.-P."/>
        </authorList>
    </citation>
    <scope>NUCLEOTIDE SEQUENCE [LARGE SCALE GENOMIC DNA]</scope>
    <source>
        <strain evidence="1 2">LI1</strain>
    </source>
</reference>
<dbReference type="EMBL" id="JACCFM010000001">
    <property type="protein sequence ID" value="NYJ19624.1"/>
    <property type="molecule type" value="Genomic_DNA"/>
</dbReference>
<comment type="caution">
    <text evidence="1">The sequence shown here is derived from an EMBL/GenBank/DDBJ whole genome shotgun (WGS) entry which is preliminary data.</text>
</comment>
<sequence>MATIAQQPQPSYVVIGSLMEAAAWARAAGLEPTDWDLIEEGPVPLRVYARLSFA</sequence>
<proteinExistence type="predicted"/>
<name>A0A7Z0J665_9MICO</name>
<dbReference type="Proteomes" id="UP000537260">
    <property type="component" value="Unassembled WGS sequence"/>
</dbReference>
<gene>
    <name evidence="1" type="ORF">HNR05_001415</name>
</gene>
<dbReference type="AlphaFoldDB" id="A0A7Z0J665"/>
<evidence type="ECO:0000313" key="2">
    <source>
        <dbReference type="Proteomes" id="UP000537260"/>
    </source>
</evidence>
<protein>
    <submittedName>
        <fullName evidence="1">Uncharacterized protein</fullName>
    </submittedName>
</protein>